<protein>
    <recommendedName>
        <fullName evidence="1">Protein kinase domain-containing protein</fullName>
    </recommendedName>
</protein>
<dbReference type="Pfam" id="PF00069">
    <property type="entry name" value="Pkinase"/>
    <property type="match status" value="1"/>
</dbReference>
<proteinExistence type="predicted"/>
<dbReference type="GO" id="GO:0005524">
    <property type="term" value="F:ATP binding"/>
    <property type="evidence" value="ECO:0007669"/>
    <property type="project" value="InterPro"/>
</dbReference>
<dbReference type="InterPro" id="IPR011009">
    <property type="entry name" value="Kinase-like_dom_sf"/>
</dbReference>
<dbReference type="InterPro" id="IPR000719">
    <property type="entry name" value="Prot_kinase_dom"/>
</dbReference>
<organism evidence="2">
    <name type="scientific">Rhodosorus marinus</name>
    <dbReference type="NCBI Taxonomy" id="101924"/>
    <lineage>
        <taxon>Eukaryota</taxon>
        <taxon>Rhodophyta</taxon>
        <taxon>Stylonematophyceae</taxon>
        <taxon>Stylonematales</taxon>
        <taxon>Stylonemataceae</taxon>
        <taxon>Rhodosorus</taxon>
    </lineage>
</organism>
<feature type="domain" description="Protein kinase" evidence="1">
    <location>
        <begin position="57"/>
        <end position="327"/>
    </location>
</feature>
<reference evidence="2" key="1">
    <citation type="submission" date="2021-01" db="EMBL/GenBank/DDBJ databases">
        <authorList>
            <person name="Corre E."/>
            <person name="Pelletier E."/>
            <person name="Niang G."/>
            <person name="Scheremetjew M."/>
            <person name="Finn R."/>
            <person name="Kale V."/>
            <person name="Holt S."/>
            <person name="Cochrane G."/>
            <person name="Meng A."/>
            <person name="Brown T."/>
            <person name="Cohen L."/>
        </authorList>
    </citation>
    <scope>NUCLEOTIDE SEQUENCE</scope>
    <source>
        <strain evidence="2">UTEX LB 2760</strain>
    </source>
</reference>
<accession>A0A7S0BBE2</accession>
<dbReference type="SUPFAM" id="SSF56112">
    <property type="entry name" value="Protein kinase-like (PK-like)"/>
    <property type="match status" value="1"/>
</dbReference>
<name>A0A7S0BBE2_9RHOD</name>
<dbReference type="AlphaFoldDB" id="A0A7S0BBE2"/>
<dbReference type="Gene3D" id="1.10.510.10">
    <property type="entry name" value="Transferase(Phosphotransferase) domain 1"/>
    <property type="match status" value="1"/>
</dbReference>
<sequence>MDEDNGPRMDVSVCSGLSEEEPDCLEDLTPEMNREWMLAERGAPSCCVVDGATEEFFDFEDVLGTGMDMVLLAKEKLSGRMVAVKRISCERNVEVEILRRVNHPSIVRAEKVFKSLDKANLDIVMEFVPGGDLFEYLSRGSRRISEQRARAVVSQISSALAYLHERGIVHFDVKLENVLVEESGTELKVHLCDFGISEFLPMRKRRSTISRDGDSQRDFEYCSWRTVDAKKRSVLGTRGYIAPELVGETSRNSKVGTPVDMYSLGVMIVVMLSGKFPSDESLSNGRLFDDPFWEDIRPDAKHLISSLLAKNPLTRATASDVLKHKWLSDAIPAEEDVLAPRLRSLCIPMRSSLSSNDIVGSFEHKRRSSPICKRSGLEAPIDLWHPTSTSTLSTIFKRKLTDCDLVSQ</sequence>
<dbReference type="PANTHER" id="PTHR24347">
    <property type="entry name" value="SERINE/THREONINE-PROTEIN KINASE"/>
    <property type="match status" value="1"/>
</dbReference>
<dbReference type="SMART" id="SM00220">
    <property type="entry name" value="S_TKc"/>
    <property type="match status" value="1"/>
</dbReference>
<dbReference type="PROSITE" id="PS50011">
    <property type="entry name" value="PROTEIN_KINASE_DOM"/>
    <property type="match status" value="1"/>
</dbReference>
<dbReference type="EMBL" id="HBEK01000085">
    <property type="protein sequence ID" value="CAD8389208.1"/>
    <property type="molecule type" value="Transcribed_RNA"/>
</dbReference>
<evidence type="ECO:0000259" key="1">
    <source>
        <dbReference type="PROSITE" id="PS50011"/>
    </source>
</evidence>
<dbReference type="InterPro" id="IPR008271">
    <property type="entry name" value="Ser/Thr_kinase_AS"/>
</dbReference>
<gene>
    <name evidence="2" type="ORF">RMAR0315_LOCUS39</name>
</gene>
<dbReference type="PROSITE" id="PS00108">
    <property type="entry name" value="PROTEIN_KINASE_ST"/>
    <property type="match status" value="1"/>
</dbReference>
<dbReference type="GO" id="GO:0004672">
    <property type="term" value="F:protein kinase activity"/>
    <property type="evidence" value="ECO:0007669"/>
    <property type="project" value="InterPro"/>
</dbReference>
<evidence type="ECO:0000313" key="2">
    <source>
        <dbReference type="EMBL" id="CAD8389208.1"/>
    </source>
</evidence>